<evidence type="ECO:0000256" key="2">
    <source>
        <dbReference type="SAM" id="MobiDB-lite"/>
    </source>
</evidence>
<comment type="caution">
    <text evidence="4">The sequence shown here is derived from an EMBL/GenBank/DDBJ whole genome shotgun (WGS) entry which is preliminary data.</text>
</comment>
<evidence type="ECO:0000256" key="1">
    <source>
        <dbReference type="ARBA" id="ARBA00023002"/>
    </source>
</evidence>
<dbReference type="SMART" id="SM00903">
    <property type="entry name" value="Flavin_Reduct"/>
    <property type="match status" value="1"/>
</dbReference>
<reference evidence="5" key="1">
    <citation type="journal article" date="2019" name="Int. J. Syst. Evol. Microbiol.">
        <title>The Global Catalogue of Microorganisms (GCM) 10K type strain sequencing project: providing services to taxonomists for standard genome sequencing and annotation.</title>
        <authorList>
            <consortium name="The Broad Institute Genomics Platform"/>
            <consortium name="The Broad Institute Genome Sequencing Center for Infectious Disease"/>
            <person name="Wu L."/>
            <person name="Ma J."/>
        </authorList>
    </citation>
    <scope>NUCLEOTIDE SEQUENCE [LARGE SCALE GENOMIC DNA]</scope>
    <source>
        <strain evidence="5">CGMCC 4.7382</strain>
    </source>
</reference>
<evidence type="ECO:0000259" key="3">
    <source>
        <dbReference type="SMART" id="SM00903"/>
    </source>
</evidence>
<sequence>MDCTNATVGGPVGSPATAGPAPDPPDADGAAVAPVAGDGVPADLFRRALGRHPAGVVVITAELSGEPVGITATSFTSISLSPPLVGFCIARTSSTWPRLRAAGDFAVNLLAEDQHDVATRFAARGVDRFAAPTAWRRGPGAVPLLDGAAAHLLCERHDLRLLGDHWLVVGHVTRTCLPAERPPLLYHRRTFGGFRPRE</sequence>
<dbReference type="SUPFAM" id="SSF50475">
    <property type="entry name" value="FMN-binding split barrel"/>
    <property type="match status" value="1"/>
</dbReference>
<gene>
    <name evidence="4" type="ORF">ACFQRF_18480</name>
</gene>
<dbReference type="InterPro" id="IPR012349">
    <property type="entry name" value="Split_barrel_FMN-bd"/>
</dbReference>
<dbReference type="PANTHER" id="PTHR30466">
    <property type="entry name" value="FLAVIN REDUCTASE"/>
    <property type="match status" value="1"/>
</dbReference>
<organism evidence="4 5">
    <name type="scientific">Marinactinospora rubrisoli</name>
    <dbReference type="NCBI Taxonomy" id="2715399"/>
    <lineage>
        <taxon>Bacteria</taxon>
        <taxon>Bacillati</taxon>
        <taxon>Actinomycetota</taxon>
        <taxon>Actinomycetes</taxon>
        <taxon>Streptosporangiales</taxon>
        <taxon>Nocardiopsidaceae</taxon>
        <taxon>Marinactinospora</taxon>
    </lineage>
</organism>
<dbReference type="Proteomes" id="UP001596540">
    <property type="component" value="Unassembled WGS sequence"/>
</dbReference>
<dbReference type="InterPro" id="IPR002563">
    <property type="entry name" value="Flavin_Rdtase-like_dom"/>
</dbReference>
<evidence type="ECO:0000313" key="4">
    <source>
        <dbReference type="EMBL" id="MFC7329723.1"/>
    </source>
</evidence>
<feature type="domain" description="Flavin reductase like" evidence="3">
    <location>
        <begin position="49"/>
        <end position="193"/>
    </location>
</feature>
<dbReference type="RefSeq" id="WP_379872364.1">
    <property type="nucleotide sequence ID" value="NZ_JBHTBH010000008.1"/>
</dbReference>
<dbReference type="GO" id="GO:0016491">
    <property type="term" value="F:oxidoreductase activity"/>
    <property type="evidence" value="ECO:0007669"/>
    <property type="project" value="UniProtKB-KW"/>
</dbReference>
<feature type="region of interest" description="Disordered" evidence="2">
    <location>
        <begin position="1"/>
        <end position="29"/>
    </location>
</feature>
<dbReference type="InterPro" id="IPR050268">
    <property type="entry name" value="NADH-dep_flavin_reductase"/>
</dbReference>
<dbReference type="Pfam" id="PF01613">
    <property type="entry name" value="Flavin_Reduct"/>
    <property type="match status" value="1"/>
</dbReference>
<proteinExistence type="predicted"/>
<evidence type="ECO:0000313" key="5">
    <source>
        <dbReference type="Proteomes" id="UP001596540"/>
    </source>
</evidence>
<protein>
    <submittedName>
        <fullName evidence="4">Flavin reductase family protein</fullName>
        <ecNumber evidence="4">1.5.1.-</ecNumber>
    </submittedName>
</protein>
<keyword evidence="5" id="KW-1185">Reference proteome</keyword>
<dbReference type="PANTHER" id="PTHR30466:SF1">
    <property type="entry name" value="FMN REDUCTASE (NADH) RUTF"/>
    <property type="match status" value="1"/>
</dbReference>
<name>A0ABW2KK36_9ACTN</name>
<dbReference type="EMBL" id="JBHTBH010000008">
    <property type="protein sequence ID" value="MFC7329723.1"/>
    <property type="molecule type" value="Genomic_DNA"/>
</dbReference>
<accession>A0ABW2KK36</accession>
<dbReference type="EC" id="1.5.1.-" evidence="4"/>
<dbReference type="Gene3D" id="2.30.110.10">
    <property type="entry name" value="Electron Transport, Fmn-binding Protein, Chain A"/>
    <property type="match status" value="1"/>
</dbReference>
<keyword evidence="1 4" id="KW-0560">Oxidoreductase</keyword>